<keyword evidence="16" id="KW-1185">Reference proteome</keyword>
<keyword evidence="5" id="KW-0631">Potassium channel</keyword>
<evidence type="ECO:0000256" key="7">
    <source>
        <dbReference type="ARBA" id="ARBA00022958"/>
    </source>
</evidence>
<feature type="transmembrane region" description="Helical" evidence="13">
    <location>
        <begin position="271"/>
        <end position="290"/>
    </location>
</feature>
<evidence type="ECO:0000256" key="13">
    <source>
        <dbReference type="SAM" id="Phobius"/>
    </source>
</evidence>
<dbReference type="Gene3D" id="1.10.287.70">
    <property type="match status" value="1"/>
</dbReference>
<dbReference type="InterPro" id="IPR003968">
    <property type="entry name" value="K_chnl_volt-dep_Kv"/>
</dbReference>
<dbReference type="Gene3D" id="1.20.120.350">
    <property type="entry name" value="Voltage-gated potassium channels. Chain C"/>
    <property type="match status" value="1"/>
</dbReference>
<feature type="domain" description="BTB" evidence="14">
    <location>
        <begin position="15"/>
        <end position="113"/>
    </location>
</feature>
<evidence type="ECO:0000256" key="11">
    <source>
        <dbReference type="ARBA" id="ARBA00023303"/>
    </source>
</evidence>
<gene>
    <name evidence="15" type="primary">Shal</name>
    <name evidence="15" type="ORF">AWC38_SpisGene13640</name>
</gene>
<dbReference type="InterPro" id="IPR011333">
    <property type="entry name" value="SKP1/BTB/POZ_sf"/>
</dbReference>
<evidence type="ECO:0000259" key="14">
    <source>
        <dbReference type="SMART" id="SM00225"/>
    </source>
</evidence>
<evidence type="ECO:0000256" key="6">
    <source>
        <dbReference type="ARBA" id="ARBA00022882"/>
    </source>
</evidence>
<dbReference type="AlphaFoldDB" id="A0A2B4RYI1"/>
<dbReference type="PRINTS" id="PR00169">
    <property type="entry name" value="KCHANNEL"/>
</dbReference>
<dbReference type="STRING" id="50429.A0A2B4RYI1"/>
<dbReference type="GO" id="GO:0005249">
    <property type="term" value="F:voltage-gated potassium channel activity"/>
    <property type="evidence" value="ECO:0007669"/>
    <property type="project" value="InterPro"/>
</dbReference>
<dbReference type="Proteomes" id="UP000225706">
    <property type="component" value="Unassembled WGS sequence"/>
</dbReference>
<keyword evidence="6" id="KW-0851">Voltage-gated channel</keyword>
<feature type="transmembrane region" description="Helical" evidence="13">
    <location>
        <begin position="233"/>
        <end position="251"/>
    </location>
</feature>
<dbReference type="GO" id="GO:0008076">
    <property type="term" value="C:voltage-gated potassium channel complex"/>
    <property type="evidence" value="ECO:0007669"/>
    <property type="project" value="InterPro"/>
</dbReference>
<keyword evidence="3" id="KW-0633">Potassium transport</keyword>
<feature type="transmembrane region" description="Helical" evidence="13">
    <location>
        <begin position="302"/>
        <end position="323"/>
    </location>
</feature>
<feature type="transmembrane region" description="Helical" evidence="13">
    <location>
        <begin position="368"/>
        <end position="388"/>
    </location>
</feature>
<keyword evidence="11" id="KW-0407">Ion channel</keyword>
<dbReference type="GO" id="GO:0051260">
    <property type="term" value="P:protein homooligomerization"/>
    <property type="evidence" value="ECO:0007669"/>
    <property type="project" value="InterPro"/>
</dbReference>
<dbReference type="InterPro" id="IPR003974">
    <property type="entry name" value="K_chnl_volt-dep_Kv3"/>
</dbReference>
<evidence type="ECO:0000256" key="1">
    <source>
        <dbReference type="ARBA" id="ARBA00004141"/>
    </source>
</evidence>
<dbReference type="Gene3D" id="3.30.710.10">
    <property type="entry name" value="Potassium Channel Kv1.1, Chain A"/>
    <property type="match status" value="1"/>
</dbReference>
<dbReference type="SMART" id="SM00225">
    <property type="entry name" value="BTB"/>
    <property type="match status" value="1"/>
</dbReference>
<keyword evidence="8 13" id="KW-1133">Transmembrane helix</keyword>
<keyword evidence="9" id="KW-0406">Ion transport</keyword>
<dbReference type="SUPFAM" id="SSF81324">
    <property type="entry name" value="Voltage-gated potassium channels"/>
    <property type="match status" value="1"/>
</dbReference>
<dbReference type="InterPro" id="IPR027359">
    <property type="entry name" value="Volt_channel_dom_sf"/>
</dbReference>
<evidence type="ECO:0000256" key="3">
    <source>
        <dbReference type="ARBA" id="ARBA00022538"/>
    </source>
</evidence>
<dbReference type="PRINTS" id="PR01498">
    <property type="entry name" value="SHAWCHANNEL"/>
</dbReference>
<sequence>MARRVHFNNELHKKHRIVLNVSGQRYMTEKKCLLRHPHTLLGSEMLSKFFDPIKKEYFFDRDPYLFRYILNFYQSGKLHSSPDDCPVAFKDELDFFGIPICELGDCCWYTTNTDEKEKHPCHYAVRKASMKAVHAGNYLDWNKQENKRGINKRKAIRTTRSKNFTQPNRSPNHVPLPKKRCDNTRQKSNNRAEFIRGKHSEEGRSSTEKCSSTRKCEINCRCQPHKSKMAQQVFNVLYGLFIVLSVAATIVETVDCDGGVKCLVLHSDLFFALDATFVAVFTLEFLIRFAVSKKRCLFMKDFFNIIDLLAILPYYISLIATQFVNTDSVTLLITLRVLRVARIMKLTRGSTRLKSLLYTLRNCSTDLLFLYFTFTLGILLFGSVLYFVERGEEFQSIPHSVWYTCVTMMTTGYGDVVPVSVLGKVIGGLCCVCGVVIMSLPIPIMQDKKVIVQN</sequence>
<evidence type="ECO:0000256" key="8">
    <source>
        <dbReference type="ARBA" id="ARBA00022989"/>
    </source>
</evidence>
<dbReference type="InterPro" id="IPR005821">
    <property type="entry name" value="Ion_trans_dom"/>
</dbReference>
<evidence type="ECO:0000313" key="15">
    <source>
        <dbReference type="EMBL" id="PFX21859.1"/>
    </source>
</evidence>
<name>A0A2B4RYI1_STYPI</name>
<organism evidence="15 16">
    <name type="scientific">Stylophora pistillata</name>
    <name type="common">Smooth cauliflower coral</name>
    <dbReference type="NCBI Taxonomy" id="50429"/>
    <lineage>
        <taxon>Eukaryota</taxon>
        <taxon>Metazoa</taxon>
        <taxon>Cnidaria</taxon>
        <taxon>Anthozoa</taxon>
        <taxon>Hexacorallia</taxon>
        <taxon>Scleractinia</taxon>
        <taxon>Astrocoeniina</taxon>
        <taxon>Pocilloporidae</taxon>
        <taxon>Stylophora</taxon>
    </lineage>
</organism>
<feature type="compositionally biased region" description="Polar residues" evidence="12">
    <location>
        <begin position="162"/>
        <end position="171"/>
    </location>
</feature>
<comment type="subcellular location">
    <subcellularLocation>
        <location evidence="1">Membrane</location>
        <topology evidence="1">Multi-pass membrane protein</topology>
    </subcellularLocation>
</comment>
<evidence type="ECO:0000256" key="2">
    <source>
        <dbReference type="ARBA" id="ARBA00022448"/>
    </source>
</evidence>
<keyword evidence="7" id="KW-0630">Potassium</keyword>
<evidence type="ECO:0000256" key="12">
    <source>
        <dbReference type="SAM" id="MobiDB-lite"/>
    </source>
</evidence>
<dbReference type="InterPro" id="IPR028325">
    <property type="entry name" value="VG_K_chnl"/>
</dbReference>
<dbReference type="OrthoDB" id="10025005at2759"/>
<keyword evidence="10 13" id="KW-0472">Membrane</keyword>
<proteinExistence type="predicted"/>
<evidence type="ECO:0000256" key="5">
    <source>
        <dbReference type="ARBA" id="ARBA00022826"/>
    </source>
</evidence>
<keyword evidence="2" id="KW-0813">Transport</keyword>
<dbReference type="Pfam" id="PF02214">
    <property type="entry name" value="BTB_2"/>
    <property type="match status" value="1"/>
</dbReference>
<dbReference type="GO" id="GO:0001508">
    <property type="term" value="P:action potential"/>
    <property type="evidence" value="ECO:0007669"/>
    <property type="project" value="TreeGrafter"/>
</dbReference>
<keyword evidence="4 13" id="KW-0812">Transmembrane</keyword>
<dbReference type="SUPFAM" id="SSF54695">
    <property type="entry name" value="POZ domain"/>
    <property type="match status" value="1"/>
</dbReference>
<dbReference type="PRINTS" id="PR01491">
    <property type="entry name" value="KVCHANNEL"/>
</dbReference>
<evidence type="ECO:0000256" key="10">
    <source>
        <dbReference type="ARBA" id="ARBA00023136"/>
    </source>
</evidence>
<comment type="caution">
    <text evidence="15">The sequence shown here is derived from an EMBL/GenBank/DDBJ whole genome shotgun (WGS) entry which is preliminary data.</text>
</comment>
<dbReference type="EMBL" id="LSMT01000260">
    <property type="protein sequence ID" value="PFX21859.1"/>
    <property type="molecule type" value="Genomic_DNA"/>
</dbReference>
<dbReference type="InterPro" id="IPR000210">
    <property type="entry name" value="BTB/POZ_dom"/>
</dbReference>
<dbReference type="PANTHER" id="PTHR11537">
    <property type="entry name" value="VOLTAGE-GATED POTASSIUM CHANNEL"/>
    <property type="match status" value="1"/>
</dbReference>
<dbReference type="Pfam" id="PF00520">
    <property type="entry name" value="Ion_trans"/>
    <property type="match status" value="1"/>
</dbReference>
<evidence type="ECO:0000313" key="16">
    <source>
        <dbReference type="Proteomes" id="UP000225706"/>
    </source>
</evidence>
<evidence type="ECO:0000256" key="4">
    <source>
        <dbReference type="ARBA" id="ARBA00022692"/>
    </source>
</evidence>
<feature type="transmembrane region" description="Helical" evidence="13">
    <location>
        <begin position="425"/>
        <end position="444"/>
    </location>
</feature>
<reference evidence="16" key="1">
    <citation type="journal article" date="2017" name="bioRxiv">
        <title>Comparative analysis of the genomes of Stylophora pistillata and Acropora digitifera provides evidence for extensive differences between species of corals.</title>
        <authorList>
            <person name="Voolstra C.R."/>
            <person name="Li Y."/>
            <person name="Liew Y.J."/>
            <person name="Baumgarten S."/>
            <person name="Zoccola D."/>
            <person name="Flot J.-F."/>
            <person name="Tambutte S."/>
            <person name="Allemand D."/>
            <person name="Aranda M."/>
        </authorList>
    </citation>
    <scope>NUCLEOTIDE SEQUENCE [LARGE SCALE GENOMIC DNA]</scope>
</reference>
<evidence type="ECO:0000256" key="9">
    <source>
        <dbReference type="ARBA" id="ARBA00023065"/>
    </source>
</evidence>
<dbReference type="InterPro" id="IPR003131">
    <property type="entry name" value="T1-type_BTB"/>
</dbReference>
<protein>
    <submittedName>
        <fullName evidence="15">Potassium voltage-gated channel protein Shal</fullName>
    </submittedName>
</protein>
<dbReference type="FunFam" id="1.10.287.70:FF:000028">
    <property type="entry name" value="potassium voltage-gated channel subfamily D member 3"/>
    <property type="match status" value="1"/>
</dbReference>
<dbReference type="PANTHER" id="PTHR11537:SF105">
    <property type="entry name" value="POTASSIUM VOLTAGE-GATED CHANNEL PROTEIN SHAL"/>
    <property type="match status" value="1"/>
</dbReference>
<feature type="region of interest" description="Disordered" evidence="12">
    <location>
        <begin position="162"/>
        <end position="184"/>
    </location>
</feature>
<accession>A0A2B4RYI1</accession>